<name>A0A8K0PAT8_LADFU</name>
<dbReference type="EMBL" id="KZ312451">
    <property type="protein sequence ID" value="KAG8240381.1"/>
    <property type="molecule type" value="Genomic_DNA"/>
</dbReference>
<evidence type="ECO:0000313" key="15">
    <source>
        <dbReference type="Proteomes" id="UP000792457"/>
    </source>
</evidence>
<accession>A0A8K0PAT8</accession>
<dbReference type="PANTHER" id="PTHR11690">
    <property type="entry name" value="AMILORIDE-SENSITIVE SODIUM CHANNEL-RELATED"/>
    <property type="match status" value="1"/>
</dbReference>
<comment type="caution">
    <text evidence="14">The sequence shown here is derived from an EMBL/GenBank/DDBJ whole genome shotgun (WGS) entry which is preliminary data.</text>
</comment>
<keyword evidence="5 12" id="KW-0812">Transmembrane</keyword>
<evidence type="ECO:0000256" key="2">
    <source>
        <dbReference type="ARBA" id="ARBA00007193"/>
    </source>
</evidence>
<reference evidence="14" key="2">
    <citation type="submission" date="2017-10" db="EMBL/GenBank/DDBJ databases">
        <title>Ladona fulva Genome sequencing and assembly.</title>
        <authorList>
            <person name="Murali S."/>
            <person name="Richards S."/>
            <person name="Bandaranaike D."/>
            <person name="Bellair M."/>
            <person name="Blankenburg K."/>
            <person name="Chao H."/>
            <person name="Dinh H."/>
            <person name="Doddapaneni H."/>
            <person name="Dugan-Rocha S."/>
            <person name="Elkadiri S."/>
            <person name="Gnanaolivu R."/>
            <person name="Hernandez B."/>
            <person name="Skinner E."/>
            <person name="Javaid M."/>
            <person name="Lee S."/>
            <person name="Li M."/>
            <person name="Ming W."/>
            <person name="Munidasa M."/>
            <person name="Muniz J."/>
            <person name="Nguyen L."/>
            <person name="Hughes D."/>
            <person name="Osuji N."/>
            <person name="Pu L.-L."/>
            <person name="Puazo M."/>
            <person name="Qu C."/>
            <person name="Quiroz J."/>
            <person name="Raj R."/>
            <person name="Weissenberger G."/>
            <person name="Xin Y."/>
            <person name="Zou X."/>
            <person name="Han Y."/>
            <person name="Worley K."/>
            <person name="Muzny D."/>
            <person name="Gibbs R."/>
        </authorList>
    </citation>
    <scope>NUCLEOTIDE SEQUENCE</scope>
    <source>
        <strain evidence="14">Sampled in the wild</strain>
    </source>
</reference>
<dbReference type="Gene3D" id="1.10.287.770">
    <property type="entry name" value="YojJ-like"/>
    <property type="match status" value="1"/>
</dbReference>
<keyword evidence="10 12" id="KW-0739">Sodium transport</keyword>
<comment type="subcellular location">
    <subcellularLocation>
        <location evidence="1">Membrane</location>
        <topology evidence="1">Multi-pass membrane protein</topology>
    </subcellularLocation>
</comment>
<evidence type="ECO:0000256" key="4">
    <source>
        <dbReference type="ARBA" id="ARBA00022461"/>
    </source>
</evidence>
<evidence type="ECO:0000256" key="3">
    <source>
        <dbReference type="ARBA" id="ARBA00022448"/>
    </source>
</evidence>
<evidence type="ECO:0000256" key="11">
    <source>
        <dbReference type="ARBA" id="ARBA00023303"/>
    </source>
</evidence>
<dbReference type="GO" id="GO:0015280">
    <property type="term" value="F:ligand-gated sodium channel activity"/>
    <property type="evidence" value="ECO:0007669"/>
    <property type="project" value="TreeGrafter"/>
</dbReference>
<proteinExistence type="inferred from homology"/>
<dbReference type="InterPro" id="IPR001873">
    <property type="entry name" value="ENaC"/>
</dbReference>
<dbReference type="OrthoDB" id="6238402at2759"/>
<protein>
    <submittedName>
        <fullName evidence="14">Uncharacterized protein</fullName>
    </submittedName>
</protein>
<evidence type="ECO:0000313" key="14">
    <source>
        <dbReference type="EMBL" id="KAG8240381.1"/>
    </source>
</evidence>
<keyword evidence="11 12" id="KW-0407">Ion channel</keyword>
<keyword evidence="3 12" id="KW-0813">Transport</keyword>
<evidence type="ECO:0000256" key="6">
    <source>
        <dbReference type="ARBA" id="ARBA00022989"/>
    </source>
</evidence>
<dbReference type="Gene3D" id="2.60.470.10">
    <property type="entry name" value="Acid-sensing ion channels like domains"/>
    <property type="match status" value="1"/>
</dbReference>
<evidence type="ECO:0000256" key="10">
    <source>
        <dbReference type="ARBA" id="ARBA00023201"/>
    </source>
</evidence>
<keyword evidence="8 12" id="KW-0406">Ion transport</keyword>
<organism evidence="14 15">
    <name type="scientific">Ladona fulva</name>
    <name type="common">Scarce chaser dragonfly</name>
    <name type="synonym">Libellula fulva</name>
    <dbReference type="NCBI Taxonomy" id="123851"/>
    <lineage>
        <taxon>Eukaryota</taxon>
        <taxon>Metazoa</taxon>
        <taxon>Ecdysozoa</taxon>
        <taxon>Arthropoda</taxon>
        <taxon>Hexapoda</taxon>
        <taxon>Insecta</taxon>
        <taxon>Pterygota</taxon>
        <taxon>Palaeoptera</taxon>
        <taxon>Odonata</taxon>
        <taxon>Epiprocta</taxon>
        <taxon>Anisoptera</taxon>
        <taxon>Libelluloidea</taxon>
        <taxon>Libellulidae</taxon>
        <taxon>Ladona</taxon>
    </lineage>
</organism>
<evidence type="ECO:0000256" key="9">
    <source>
        <dbReference type="ARBA" id="ARBA00023136"/>
    </source>
</evidence>
<dbReference type="PANTHER" id="PTHR11690:SF247">
    <property type="entry name" value="PICKPOCKET 23, ISOFORM C"/>
    <property type="match status" value="1"/>
</dbReference>
<evidence type="ECO:0000256" key="12">
    <source>
        <dbReference type="RuleBase" id="RU000679"/>
    </source>
</evidence>
<feature type="transmembrane region" description="Helical" evidence="13">
    <location>
        <begin position="551"/>
        <end position="574"/>
    </location>
</feature>
<keyword evidence="15" id="KW-1185">Reference proteome</keyword>
<feature type="transmembrane region" description="Helical" evidence="13">
    <location>
        <begin position="580"/>
        <end position="597"/>
    </location>
</feature>
<evidence type="ECO:0000256" key="8">
    <source>
        <dbReference type="ARBA" id="ARBA00023065"/>
    </source>
</evidence>
<keyword evidence="4 12" id="KW-0894">Sodium channel</keyword>
<sequence length="670" mass="76474">MGRTTCSKSFIRSLKHQTKEFLQNSTLHGVNYIADESLHFLERLAWLLICCLGVVSTAVTIALLWEKFQTNPTITGLDTDFHDWNVPFPADNSYFFLLGVNSADFIPNFKNEVQKGVVVKVGIELIGGGIRVVRGSRSSDCRGISIVGRSEGREGRVRCRTLRNIDLDRVIDIGAGGGTSRGWESRCGCRTFYQRTEAGYCYYDGWISFGLPEQCRPHYLKILGKWNSSKNILACGFETEVCPITEGKKERATLNNGDEIYMSNFLINLACLNYNNLKNFKGYVHANNLPQNDLRNLMWEVEAHCEDIFKDCKWKDGMLNSCCAPENPFGMRPIFTDHGFCYSFNSHKAERLKNELNENKVLEIYETDESWDFSFNVRDIKHYPIKVFIHDWNEVPATDDYPQHEWDGFVGHLEFSAKTTYTTPETRQLSVRQRQCIFPDEIKLTLDPDVYTHSVCVRECHANEAMEICGCVPPIINEIGKFKHCNLTGMSCLAEQKSTQRTGKSCTCELSCMNTVYEVETLTEGSCKGNECQPLHVGFVSWPMVRYKREVLFGWVDLLVSFGGVAGLFLGFSLLSGVEIIYYFVVRTFGLIFVIPAKKLRKVKNQNKKNKKSITKRVSFSMKDSIKLNHEDIGGNKLMNNWNKRETGKKEKLTFKSSKKNSVFPIEYLP</sequence>
<dbReference type="Pfam" id="PF00858">
    <property type="entry name" value="ASC"/>
    <property type="match status" value="2"/>
</dbReference>
<evidence type="ECO:0000256" key="7">
    <source>
        <dbReference type="ARBA" id="ARBA00023053"/>
    </source>
</evidence>
<dbReference type="AlphaFoldDB" id="A0A8K0PAT8"/>
<keyword evidence="6 13" id="KW-1133">Transmembrane helix</keyword>
<gene>
    <name evidence="14" type="ORF">J437_LFUL002522</name>
</gene>
<evidence type="ECO:0000256" key="13">
    <source>
        <dbReference type="SAM" id="Phobius"/>
    </source>
</evidence>
<keyword evidence="9 13" id="KW-0472">Membrane</keyword>
<evidence type="ECO:0000256" key="5">
    <source>
        <dbReference type="ARBA" id="ARBA00022692"/>
    </source>
</evidence>
<reference evidence="14" key="1">
    <citation type="submission" date="2013-04" db="EMBL/GenBank/DDBJ databases">
        <authorList>
            <person name="Qu J."/>
            <person name="Murali S.C."/>
            <person name="Bandaranaike D."/>
            <person name="Bellair M."/>
            <person name="Blankenburg K."/>
            <person name="Chao H."/>
            <person name="Dinh H."/>
            <person name="Doddapaneni H."/>
            <person name="Downs B."/>
            <person name="Dugan-Rocha S."/>
            <person name="Elkadiri S."/>
            <person name="Gnanaolivu R.D."/>
            <person name="Hernandez B."/>
            <person name="Javaid M."/>
            <person name="Jayaseelan J.C."/>
            <person name="Lee S."/>
            <person name="Li M."/>
            <person name="Ming W."/>
            <person name="Munidasa M."/>
            <person name="Muniz J."/>
            <person name="Nguyen L."/>
            <person name="Ongeri F."/>
            <person name="Osuji N."/>
            <person name="Pu L.-L."/>
            <person name="Puazo M."/>
            <person name="Qu C."/>
            <person name="Quiroz J."/>
            <person name="Raj R."/>
            <person name="Weissenberger G."/>
            <person name="Xin Y."/>
            <person name="Zou X."/>
            <person name="Han Y."/>
            <person name="Richards S."/>
            <person name="Worley K."/>
            <person name="Muzny D."/>
            <person name="Gibbs R."/>
        </authorList>
    </citation>
    <scope>NUCLEOTIDE SEQUENCE</scope>
    <source>
        <strain evidence="14">Sampled in the wild</strain>
    </source>
</reference>
<dbReference type="Proteomes" id="UP000792457">
    <property type="component" value="Unassembled WGS sequence"/>
</dbReference>
<evidence type="ECO:0000256" key="1">
    <source>
        <dbReference type="ARBA" id="ARBA00004141"/>
    </source>
</evidence>
<dbReference type="GO" id="GO:0005886">
    <property type="term" value="C:plasma membrane"/>
    <property type="evidence" value="ECO:0007669"/>
    <property type="project" value="TreeGrafter"/>
</dbReference>
<comment type="similarity">
    <text evidence="2 12">Belongs to the amiloride-sensitive sodium channel (TC 1.A.6) family.</text>
</comment>
<keyword evidence="7" id="KW-0915">Sodium</keyword>
<feature type="transmembrane region" description="Helical" evidence="13">
    <location>
        <begin position="44"/>
        <end position="65"/>
    </location>
</feature>